<accession>A0AAV4S8X7</accession>
<comment type="caution">
    <text evidence="1">The sequence shown here is derived from an EMBL/GenBank/DDBJ whole genome shotgun (WGS) entry which is preliminary data.</text>
</comment>
<sequence length="152" mass="17055">MDTVDAPTATEFAMSTGLYLEGWAWVVGVAEPNMKFYLGLKPCKRIRCTLWIIPGFGGISSLNIRHHDHRSRTLSPHLPFIIIFFALSLFRLRTPTPPPPPSASYFPTSSTASSWHLPTPPVVLKKNIENASPVRRHQPSFFFHFTSIPPVS</sequence>
<evidence type="ECO:0000313" key="1">
    <source>
        <dbReference type="EMBL" id="GIY29394.1"/>
    </source>
</evidence>
<proteinExistence type="predicted"/>
<evidence type="ECO:0000313" key="2">
    <source>
        <dbReference type="Proteomes" id="UP001054837"/>
    </source>
</evidence>
<dbReference type="AlphaFoldDB" id="A0AAV4S8X7"/>
<keyword evidence="2" id="KW-1185">Reference proteome</keyword>
<gene>
    <name evidence="1" type="ORF">CDAR_533521</name>
</gene>
<protein>
    <submittedName>
        <fullName evidence="1">Uncharacterized protein</fullName>
    </submittedName>
</protein>
<organism evidence="1 2">
    <name type="scientific">Caerostris darwini</name>
    <dbReference type="NCBI Taxonomy" id="1538125"/>
    <lineage>
        <taxon>Eukaryota</taxon>
        <taxon>Metazoa</taxon>
        <taxon>Ecdysozoa</taxon>
        <taxon>Arthropoda</taxon>
        <taxon>Chelicerata</taxon>
        <taxon>Arachnida</taxon>
        <taxon>Araneae</taxon>
        <taxon>Araneomorphae</taxon>
        <taxon>Entelegynae</taxon>
        <taxon>Araneoidea</taxon>
        <taxon>Araneidae</taxon>
        <taxon>Caerostris</taxon>
    </lineage>
</organism>
<name>A0AAV4S8X7_9ARAC</name>
<dbReference type="EMBL" id="BPLQ01007314">
    <property type="protein sequence ID" value="GIY29394.1"/>
    <property type="molecule type" value="Genomic_DNA"/>
</dbReference>
<dbReference type="Proteomes" id="UP001054837">
    <property type="component" value="Unassembled WGS sequence"/>
</dbReference>
<reference evidence="1 2" key="1">
    <citation type="submission" date="2021-06" db="EMBL/GenBank/DDBJ databases">
        <title>Caerostris darwini draft genome.</title>
        <authorList>
            <person name="Kono N."/>
            <person name="Arakawa K."/>
        </authorList>
    </citation>
    <scope>NUCLEOTIDE SEQUENCE [LARGE SCALE GENOMIC DNA]</scope>
</reference>